<proteinExistence type="predicted"/>
<dbReference type="STRING" id="1085623.GNIT_0631"/>
<reference evidence="1 2" key="1">
    <citation type="journal article" date="2011" name="J. Bacteriol.">
        <title>Complete genome sequence of seawater bacterium Glaciecola nitratireducens FR1064T.</title>
        <authorList>
            <person name="Bian F."/>
            <person name="Qin Q.L."/>
            <person name="Xie B.B."/>
            <person name="Shu Y.L."/>
            <person name="Zhang X.Y."/>
            <person name="Yu Y."/>
            <person name="Chen B."/>
            <person name="Chen X.L."/>
            <person name="Zhou B.C."/>
            <person name="Zhang Y.Z."/>
        </authorList>
    </citation>
    <scope>NUCLEOTIDE SEQUENCE [LARGE SCALE GENOMIC DNA]</scope>
    <source>
        <strain evidence="2">JCM 12485 / KCTC 12276 / FR1064</strain>
    </source>
</reference>
<dbReference type="Pfam" id="PF10982">
    <property type="entry name" value="DUF2789"/>
    <property type="match status" value="1"/>
</dbReference>
<organism evidence="1 2">
    <name type="scientific">Glaciecola nitratireducens (strain JCM 12485 / KCTC 12276 / FR1064)</name>
    <dbReference type="NCBI Taxonomy" id="1085623"/>
    <lineage>
        <taxon>Bacteria</taxon>
        <taxon>Pseudomonadati</taxon>
        <taxon>Pseudomonadota</taxon>
        <taxon>Gammaproteobacteria</taxon>
        <taxon>Alteromonadales</taxon>
        <taxon>Alteromonadaceae</taxon>
        <taxon>Brumicola</taxon>
    </lineage>
</organism>
<dbReference type="OrthoDB" id="5828847at2"/>
<dbReference type="RefSeq" id="WP_014107661.1">
    <property type="nucleotide sequence ID" value="NC_016041.1"/>
</dbReference>
<dbReference type="InterPro" id="IPR021250">
    <property type="entry name" value="DUF2789"/>
</dbReference>
<dbReference type="Proteomes" id="UP000009282">
    <property type="component" value="Chromosome"/>
</dbReference>
<dbReference type="Gene3D" id="1.10.10.1130">
    <property type="entry name" value="Uncharacterised protein PF10982, DUF2789"/>
    <property type="match status" value="1"/>
</dbReference>
<protein>
    <recommendedName>
        <fullName evidence="3">DUF2789 domain-containing protein</fullName>
    </recommendedName>
</protein>
<evidence type="ECO:0000313" key="2">
    <source>
        <dbReference type="Proteomes" id="UP000009282"/>
    </source>
</evidence>
<dbReference type="AlphaFoldDB" id="G4QEM1"/>
<keyword evidence="2" id="KW-1185">Reference proteome</keyword>
<evidence type="ECO:0008006" key="3">
    <source>
        <dbReference type="Google" id="ProtNLM"/>
    </source>
</evidence>
<dbReference type="eggNOG" id="COG2040">
    <property type="taxonomic scope" value="Bacteria"/>
</dbReference>
<dbReference type="InterPro" id="IPR038086">
    <property type="entry name" value="DUF2789_sf"/>
</dbReference>
<dbReference type="EMBL" id="CP003060">
    <property type="protein sequence ID" value="AEP28784.1"/>
    <property type="molecule type" value="Genomic_DNA"/>
</dbReference>
<gene>
    <name evidence="1" type="ordered locus">GNIT_0631</name>
</gene>
<sequence length="76" mass="8685">MYTPIHSISSLFEQLGLGSSEKEMNAFIVANSPLPAKVKLHDADFWNTSQKTFLRQMKQEDADWAEIVDQLDAMLR</sequence>
<dbReference type="HOGENOM" id="CLU_177836_0_0_6"/>
<evidence type="ECO:0000313" key="1">
    <source>
        <dbReference type="EMBL" id="AEP28784.1"/>
    </source>
</evidence>
<dbReference type="KEGG" id="gni:GNIT_0631"/>
<name>G4QEM1_GLANF</name>
<accession>G4QEM1</accession>